<dbReference type="PANTHER" id="PTHR33127">
    <property type="entry name" value="TRANSMEMBRANE PROTEIN"/>
    <property type="match status" value="1"/>
</dbReference>
<proteinExistence type="predicted"/>
<evidence type="ECO:0000313" key="2">
    <source>
        <dbReference type="EMBL" id="RCV32156.1"/>
    </source>
</evidence>
<evidence type="ECO:0000259" key="1">
    <source>
        <dbReference type="Pfam" id="PF03478"/>
    </source>
</evidence>
<dbReference type="EMBL" id="CM003533">
    <property type="protein sequence ID" value="RCV32156.1"/>
    <property type="molecule type" value="Genomic_DNA"/>
</dbReference>
<name>A0A368RPK8_SETIT</name>
<dbReference type="PANTHER" id="PTHR33127:SF95">
    <property type="entry name" value="DUF295 DOMAIN-CONTAINING PROTEIN"/>
    <property type="match status" value="1"/>
</dbReference>
<accession>A0A368RPK8</accession>
<feature type="domain" description="KIB1-4 beta-propeller" evidence="1">
    <location>
        <begin position="140"/>
        <end position="330"/>
    </location>
</feature>
<reference evidence="2" key="1">
    <citation type="journal article" date="2012" name="Nat. Biotechnol.">
        <title>Reference genome sequence of the model plant Setaria.</title>
        <authorList>
            <person name="Bennetzen J.L."/>
            <person name="Schmutz J."/>
            <person name="Wang H."/>
            <person name="Percifield R."/>
            <person name="Hawkins J."/>
            <person name="Pontaroli A.C."/>
            <person name="Estep M."/>
            <person name="Feng L."/>
            <person name="Vaughn J.N."/>
            <person name="Grimwood J."/>
            <person name="Jenkins J."/>
            <person name="Barry K."/>
            <person name="Lindquist E."/>
            <person name="Hellsten U."/>
            <person name="Deshpande S."/>
            <person name="Wang X."/>
            <person name="Wu X."/>
            <person name="Mitros T."/>
            <person name="Triplett J."/>
            <person name="Yang X."/>
            <person name="Ye C.Y."/>
            <person name="Mauro-Herrera M."/>
            <person name="Wang L."/>
            <person name="Li P."/>
            <person name="Sharma M."/>
            <person name="Sharma R."/>
            <person name="Ronald P.C."/>
            <person name="Panaud O."/>
            <person name="Kellogg E.A."/>
            <person name="Brutnell T.P."/>
            <person name="Doust A.N."/>
            <person name="Tuskan G.A."/>
            <person name="Rokhsar D."/>
            <person name="Devos K.M."/>
        </authorList>
    </citation>
    <scope>NUCLEOTIDE SEQUENCE [LARGE SCALE GENOMIC DNA]</scope>
    <source>
        <strain evidence="2">Yugu1</strain>
    </source>
</reference>
<sequence>MKYRPGWTVTPGPVQDAGWDCTAEIGEDICKLARPSPLSPRDATPAVLLHARRAELSCAAARATAQESSAGKNRRPCLAEPGSVYSLPATAVSCRGSVLFNPVTGTFRRIKKFPGEPHPASPVPVVPLGVGGDSFFHAGRNEVGVWRAEDDKWTVRHVGYAVSLRMAALCGGSVYALDTEGYTFKIELPSLYATKVAAPSLRDKHHTALAGAVEKGYLVEAGGKILFVWPLYTTSRVRGKRDFDPELFDSDDDDGEDDYFFDDVTTLSGFDVYRLDMEEMRWVEDRLAGDVALFVSRWSSFSVRASEKGCVSNRVYFVCDEGAGNTWGAFSLAERRMLFEHAIGAGIYKERLWFYLSPKEPDQEDMDRRLDEIGYI</sequence>
<dbReference type="InterPro" id="IPR005174">
    <property type="entry name" value="KIB1-4_b-propeller"/>
</dbReference>
<dbReference type="STRING" id="4555.A0A368RPK8"/>
<dbReference type="OrthoDB" id="584591at2759"/>
<dbReference type="AlphaFoldDB" id="A0A368RPK8"/>
<organism evidence="2">
    <name type="scientific">Setaria italica</name>
    <name type="common">Foxtail millet</name>
    <name type="synonym">Panicum italicum</name>
    <dbReference type="NCBI Taxonomy" id="4555"/>
    <lineage>
        <taxon>Eukaryota</taxon>
        <taxon>Viridiplantae</taxon>
        <taxon>Streptophyta</taxon>
        <taxon>Embryophyta</taxon>
        <taxon>Tracheophyta</taxon>
        <taxon>Spermatophyta</taxon>
        <taxon>Magnoliopsida</taxon>
        <taxon>Liliopsida</taxon>
        <taxon>Poales</taxon>
        <taxon>Poaceae</taxon>
        <taxon>PACMAD clade</taxon>
        <taxon>Panicoideae</taxon>
        <taxon>Panicodae</taxon>
        <taxon>Paniceae</taxon>
        <taxon>Cenchrinae</taxon>
        <taxon>Setaria</taxon>
    </lineage>
</organism>
<dbReference type="Pfam" id="PF03478">
    <property type="entry name" value="Beta-prop_KIB1-4"/>
    <property type="match status" value="1"/>
</dbReference>
<gene>
    <name evidence="2" type="ORF">SETIT_6G235300v2</name>
</gene>
<reference evidence="2" key="2">
    <citation type="submission" date="2015-07" db="EMBL/GenBank/DDBJ databases">
        <authorList>
            <person name="Noorani M."/>
        </authorList>
    </citation>
    <scope>NUCLEOTIDE SEQUENCE</scope>
    <source>
        <strain evidence="2">Yugu1</strain>
    </source>
</reference>
<protein>
    <recommendedName>
        <fullName evidence="1">KIB1-4 beta-propeller domain-containing protein</fullName>
    </recommendedName>
</protein>